<keyword evidence="5" id="KW-0805">Transcription regulation</keyword>
<dbReference type="GO" id="GO:0005634">
    <property type="term" value="C:nucleus"/>
    <property type="evidence" value="ECO:0007669"/>
    <property type="project" value="UniProtKB-SubCell"/>
</dbReference>
<gene>
    <name evidence="12" type="ORF">Poli38472_005777</name>
</gene>
<keyword evidence="4" id="KW-0862">Zinc</keyword>
<dbReference type="GO" id="GO:0003677">
    <property type="term" value="F:DNA binding"/>
    <property type="evidence" value="ECO:0007669"/>
    <property type="project" value="UniProtKB-KW"/>
</dbReference>
<evidence type="ECO:0000256" key="1">
    <source>
        <dbReference type="ARBA" id="ARBA00004123"/>
    </source>
</evidence>
<evidence type="ECO:0000256" key="7">
    <source>
        <dbReference type="ARBA" id="ARBA00023163"/>
    </source>
</evidence>
<dbReference type="SMART" id="SM00614">
    <property type="entry name" value="ZnF_BED"/>
    <property type="match status" value="1"/>
</dbReference>
<dbReference type="InterPro" id="IPR052035">
    <property type="entry name" value="ZnF_BED_domain_contain"/>
</dbReference>
<protein>
    <recommendedName>
        <fullName evidence="11">BED-type domain-containing protein</fullName>
    </recommendedName>
</protein>
<feature type="compositionally biased region" description="Low complexity" evidence="10">
    <location>
        <begin position="30"/>
        <end position="52"/>
    </location>
</feature>
<dbReference type="SUPFAM" id="SSF57667">
    <property type="entry name" value="beta-beta-alpha zinc fingers"/>
    <property type="match status" value="1"/>
</dbReference>
<dbReference type="GO" id="GO:0046983">
    <property type="term" value="F:protein dimerization activity"/>
    <property type="evidence" value="ECO:0007669"/>
    <property type="project" value="InterPro"/>
</dbReference>
<keyword evidence="13" id="KW-1185">Reference proteome</keyword>
<keyword evidence="2" id="KW-0479">Metal-binding</keyword>
<evidence type="ECO:0000259" key="11">
    <source>
        <dbReference type="PROSITE" id="PS50808"/>
    </source>
</evidence>
<dbReference type="InterPro" id="IPR036236">
    <property type="entry name" value="Znf_C2H2_sf"/>
</dbReference>
<dbReference type="GO" id="GO:0009791">
    <property type="term" value="P:post-embryonic development"/>
    <property type="evidence" value="ECO:0007669"/>
    <property type="project" value="UniProtKB-ARBA"/>
</dbReference>
<evidence type="ECO:0000256" key="5">
    <source>
        <dbReference type="ARBA" id="ARBA00023015"/>
    </source>
</evidence>
<keyword evidence="7" id="KW-0804">Transcription</keyword>
<feature type="domain" description="BED-type" evidence="11">
    <location>
        <begin position="58"/>
        <end position="123"/>
    </location>
</feature>
<dbReference type="AlphaFoldDB" id="A0A8K1FPF0"/>
<dbReference type="Proteomes" id="UP000794436">
    <property type="component" value="Unassembled WGS sequence"/>
</dbReference>
<dbReference type="InterPro" id="IPR012337">
    <property type="entry name" value="RNaseH-like_sf"/>
</dbReference>
<evidence type="ECO:0000313" key="12">
    <source>
        <dbReference type="EMBL" id="TMW68309.1"/>
    </source>
</evidence>
<name>A0A8K1FPF0_PYTOL</name>
<dbReference type="PROSITE" id="PS50808">
    <property type="entry name" value="ZF_BED"/>
    <property type="match status" value="1"/>
</dbReference>
<dbReference type="PANTHER" id="PTHR46481:SF10">
    <property type="entry name" value="ZINC FINGER BED DOMAIN-CONTAINING PROTEIN 39"/>
    <property type="match status" value="1"/>
</dbReference>
<comment type="caution">
    <text evidence="12">The sequence shown here is derived from an EMBL/GenBank/DDBJ whole genome shotgun (WGS) entry which is preliminary data.</text>
</comment>
<evidence type="ECO:0000256" key="8">
    <source>
        <dbReference type="ARBA" id="ARBA00023242"/>
    </source>
</evidence>
<evidence type="ECO:0000256" key="3">
    <source>
        <dbReference type="ARBA" id="ARBA00022771"/>
    </source>
</evidence>
<dbReference type="EMBL" id="SPLM01000002">
    <property type="protein sequence ID" value="TMW68309.1"/>
    <property type="molecule type" value="Genomic_DNA"/>
</dbReference>
<dbReference type="InterPro" id="IPR008906">
    <property type="entry name" value="HATC_C_dom"/>
</dbReference>
<reference evidence="12" key="1">
    <citation type="submission" date="2019-03" db="EMBL/GenBank/DDBJ databases">
        <title>Long read genome sequence of the mycoparasitic Pythium oligandrum ATCC 38472 isolated from sugarbeet rhizosphere.</title>
        <authorList>
            <person name="Gaulin E."/>
        </authorList>
    </citation>
    <scope>NUCLEOTIDE SEQUENCE</scope>
    <source>
        <strain evidence="12">ATCC 38472_TT</strain>
    </source>
</reference>
<proteinExistence type="predicted"/>
<evidence type="ECO:0000256" key="6">
    <source>
        <dbReference type="ARBA" id="ARBA00023125"/>
    </source>
</evidence>
<accession>A0A8K1FPF0</accession>
<evidence type="ECO:0000256" key="4">
    <source>
        <dbReference type="ARBA" id="ARBA00022833"/>
    </source>
</evidence>
<dbReference type="InterPro" id="IPR003656">
    <property type="entry name" value="Znf_BED"/>
</dbReference>
<evidence type="ECO:0000256" key="2">
    <source>
        <dbReference type="ARBA" id="ARBA00022723"/>
    </source>
</evidence>
<feature type="region of interest" description="Disordered" evidence="10">
    <location>
        <begin position="626"/>
        <end position="654"/>
    </location>
</feature>
<dbReference type="SUPFAM" id="SSF53098">
    <property type="entry name" value="Ribonuclease H-like"/>
    <property type="match status" value="1"/>
</dbReference>
<keyword evidence="6" id="KW-0238">DNA-binding</keyword>
<keyword evidence="3 9" id="KW-0863">Zinc-finger</keyword>
<evidence type="ECO:0000256" key="9">
    <source>
        <dbReference type="PROSITE-ProRule" id="PRU00027"/>
    </source>
</evidence>
<keyword evidence="8" id="KW-0539">Nucleus</keyword>
<comment type="subcellular location">
    <subcellularLocation>
        <location evidence="1">Nucleus</location>
    </subcellularLocation>
</comment>
<sequence>MGKRAPLDAADDLTPGAATPSSTPVHAVNGVSAPSSGASTPSGVSPTVVSTSSLNAPPSVSAVWAYFEKDAAGNSICKFCDRVIKGHHSSNLLSHLRTAGRTDAVHQQASAICEEHRENKRNIKRQKMAIPTAAEFAANYPHLVAAAAAAAVPAFGAPFSFKKDNPLFPSSASALAAAAAAASLTRDQRDAIGVITPQPHAFTPDQLTQDFTLMVLVDNLPLNYASQPGFQNLSTLFMGDKKAELPDEEAVLKTIGMLHQSLTLTTKMLLSRAKAVGISLETWKHPSPGLTTFAQYLVVNAHFSINFRDYHVAISCTPVGNGIDTESLRAILEQTFERVGIKDKIIACVVGDLPWKEGAAITITNTDLPCGFTPINIDGRLATPETQRTTVIASAASLLRQTLKKDVFMASFPHVVISIDAFLRRLTARTETTATLKRKYPHLDPDSTAAEVMFVSYYDYLRVLQDALADLEQLAQDYQIEFLPNSTVEWVNYVIKKLRPFVRYADAFEGEKQKKSGSDREVHKDGLSSVSTIAAALLTYVDKLTTSVDDSTSSSEVDPQLWKSFFDSVAKEIRAQFGSNPPLSVAATLLDPRYKAREYCYVVPEVDRSEAEALLRRLFLWSGDDAVSSRQNSGDLDKTPSKAIGSSDDEDEDEDLLAHLPSTTPKEAVSDDNELTVTWAKELSAFLSLPLAERNVDPLSWWKASQLRFPLLASYAEVLMALPAAGSTGETMMKSISQVLLRTDGASQDPLVATNPVLVEAFLLFQKNREYVVEWFRSTATVVADPSIVSEVEAASSFKHIENV</sequence>
<dbReference type="OrthoDB" id="109171at2759"/>
<evidence type="ECO:0000256" key="10">
    <source>
        <dbReference type="SAM" id="MobiDB-lite"/>
    </source>
</evidence>
<organism evidence="12 13">
    <name type="scientific">Pythium oligandrum</name>
    <name type="common">Mycoparasitic fungus</name>
    <dbReference type="NCBI Taxonomy" id="41045"/>
    <lineage>
        <taxon>Eukaryota</taxon>
        <taxon>Sar</taxon>
        <taxon>Stramenopiles</taxon>
        <taxon>Oomycota</taxon>
        <taxon>Peronosporomycetes</taxon>
        <taxon>Pythiales</taxon>
        <taxon>Pythiaceae</taxon>
        <taxon>Pythium</taxon>
    </lineage>
</organism>
<dbReference type="GO" id="GO:0008270">
    <property type="term" value="F:zinc ion binding"/>
    <property type="evidence" value="ECO:0007669"/>
    <property type="project" value="UniProtKB-KW"/>
</dbReference>
<feature type="region of interest" description="Disordered" evidence="10">
    <location>
        <begin position="1"/>
        <end position="52"/>
    </location>
</feature>
<dbReference type="PANTHER" id="PTHR46481">
    <property type="entry name" value="ZINC FINGER BED DOMAIN-CONTAINING PROTEIN 4"/>
    <property type="match status" value="1"/>
</dbReference>
<evidence type="ECO:0000313" key="13">
    <source>
        <dbReference type="Proteomes" id="UP000794436"/>
    </source>
</evidence>
<dbReference type="Pfam" id="PF02892">
    <property type="entry name" value="zf-BED"/>
    <property type="match status" value="1"/>
</dbReference>
<dbReference type="Pfam" id="PF05699">
    <property type="entry name" value="Dimer_Tnp_hAT"/>
    <property type="match status" value="1"/>
</dbReference>